<dbReference type="Pfam" id="PF05228">
    <property type="entry name" value="CHASE4"/>
    <property type="match status" value="1"/>
</dbReference>
<dbReference type="SMART" id="SM00267">
    <property type="entry name" value="GGDEF"/>
    <property type="match status" value="1"/>
</dbReference>
<evidence type="ECO:0000313" key="4">
    <source>
        <dbReference type="EMBL" id="MFC5516074.1"/>
    </source>
</evidence>
<dbReference type="CDD" id="cd01948">
    <property type="entry name" value="EAL"/>
    <property type="match status" value="1"/>
</dbReference>
<dbReference type="RefSeq" id="WP_266341716.1">
    <property type="nucleotide sequence ID" value="NZ_JAPKNH010000001.1"/>
</dbReference>
<dbReference type="Pfam" id="PF00563">
    <property type="entry name" value="EAL"/>
    <property type="match status" value="1"/>
</dbReference>
<dbReference type="PANTHER" id="PTHR44757:SF2">
    <property type="entry name" value="BIOFILM ARCHITECTURE MAINTENANCE PROTEIN MBAA"/>
    <property type="match status" value="1"/>
</dbReference>
<name>A0ABW0PTX1_9HYPH</name>
<dbReference type="InterPro" id="IPR043128">
    <property type="entry name" value="Rev_trsase/Diguanyl_cyclase"/>
</dbReference>
<keyword evidence="1" id="KW-0472">Membrane</keyword>
<feature type="domain" description="GGDEF" evidence="3">
    <location>
        <begin position="323"/>
        <end position="456"/>
    </location>
</feature>
<dbReference type="InterPro" id="IPR007892">
    <property type="entry name" value="CHASE4"/>
</dbReference>
<feature type="domain" description="EAL" evidence="2">
    <location>
        <begin position="465"/>
        <end position="714"/>
    </location>
</feature>
<dbReference type="Gene3D" id="3.20.20.450">
    <property type="entry name" value="EAL domain"/>
    <property type="match status" value="1"/>
</dbReference>
<dbReference type="PANTHER" id="PTHR44757">
    <property type="entry name" value="DIGUANYLATE CYCLASE DGCP"/>
    <property type="match status" value="1"/>
</dbReference>
<evidence type="ECO:0000259" key="3">
    <source>
        <dbReference type="PROSITE" id="PS50887"/>
    </source>
</evidence>
<sequence length="724" mass="78520">MSLLQRSTFRFALRVALPVLLVLAASIAFMIFSLAEMAGEVDRIDGVAKERSAGAAVDAYLKRLREIHGDYAVWDDGAVKLAGEIDKSFAESNFKEGTRSGVFFDAAYLLDENGENVFAFRRGGVASRGALEEFGSPLQAMILSLAGRHAPFDSKVGMMKDRSGSIAAVAVGSIFPATESKPRPVGQPRLLVLAHVLDEFTIRKMGEDFVIEGMSLSLDPEIGHRGTVLLDPGNNSIGALTWAQGSRGGEAYSRVAPMAYLTLTAIGLTVLFLLGIGYFNLVAVRRRERQAVHDANHDGLTGLPNRVALIRTLEVAVRRPRAPPLTVLFLDLDRFKEVNDSYGHQIGDRLLQRVALGFGAICSRWGQLARVGGDEFALVLNSGASVSAAEDLGNRLVNYLNGPIVIDDRVISIGTSVGIAVADEKGITADELLRRADVAMYQAKELGRSRVAFYDWSIDAEKTDRKRLANELREALEADALHLVYQPIFEAQTMRLAQVEALLRWTHASQGPIPPDLFISIAEESGLMDAVGDWVLRHACRDAVQWPTVRLAINVSPVQFRNPGFDRALAGILRDSGLPASRLEIEMTETNMVTFPERAQNIVASLRALGVSVALDDFGTGYSSIGYLRRFSFDKLKIDRSLVHGVSVDPETRRLCEATIALGLALDLEVTAEGIEFEADAEILRQAGCSYLQGFAFARPMSAAAIKELLAAGATPAGASLHEA</sequence>
<accession>A0ABW0PTX1</accession>
<evidence type="ECO:0000313" key="5">
    <source>
        <dbReference type="Proteomes" id="UP001596150"/>
    </source>
</evidence>
<dbReference type="Pfam" id="PF00990">
    <property type="entry name" value="GGDEF"/>
    <property type="match status" value="1"/>
</dbReference>
<dbReference type="InterPro" id="IPR000160">
    <property type="entry name" value="GGDEF_dom"/>
</dbReference>
<organism evidence="4 5">
    <name type="scientific">Kaistia terrae</name>
    <dbReference type="NCBI Taxonomy" id="537017"/>
    <lineage>
        <taxon>Bacteria</taxon>
        <taxon>Pseudomonadati</taxon>
        <taxon>Pseudomonadota</taxon>
        <taxon>Alphaproteobacteria</taxon>
        <taxon>Hyphomicrobiales</taxon>
        <taxon>Kaistiaceae</taxon>
        <taxon>Kaistia</taxon>
    </lineage>
</organism>
<comment type="caution">
    <text evidence="4">The sequence shown here is derived from an EMBL/GenBank/DDBJ whole genome shotgun (WGS) entry which is preliminary data.</text>
</comment>
<dbReference type="InterPro" id="IPR035919">
    <property type="entry name" value="EAL_sf"/>
</dbReference>
<keyword evidence="1" id="KW-0812">Transmembrane</keyword>
<dbReference type="SUPFAM" id="SSF55073">
    <property type="entry name" value="Nucleotide cyclase"/>
    <property type="match status" value="1"/>
</dbReference>
<keyword evidence="5" id="KW-1185">Reference proteome</keyword>
<dbReference type="InterPro" id="IPR052155">
    <property type="entry name" value="Biofilm_reg_signaling"/>
</dbReference>
<dbReference type="EMBL" id="JBHSML010000003">
    <property type="protein sequence ID" value="MFC5516074.1"/>
    <property type="molecule type" value="Genomic_DNA"/>
</dbReference>
<feature type="transmembrane region" description="Helical" evidence="1">
    <location>
        <begin position="258"/>
        <end position="281"/>
    </location>
</feature>
<dbReference type="NCBIfam" id="TIGR00254">
    <property type="entry name" value="GGDEF"/>
    <property type="match status" value="1"/>
</dbReference>
<gene>
    <name evidence="4" type="ORF">ACFPP9_09865</name>
</gene>
<dbReference type="PROSITE" id="PS50887">
    <property type="entry name" value="GGDEF"/>
    <property type="match status" value="1"/>
</dbReference>
<protein>
    <submittedName>
        <fullName evidence="4">Bifunctional diguanylate cyclase/phosphodiesterase</fullName>
    </submittedName>
</protein>
<dbReference type="SMART" id="SM00052">
    <property type="entry name" value="EAL"/>
    <property type="match status" value="1"/>
</dbReference>
<dbReference type="CDD" id="cd01949">
    <property type="entry name" value="GGDEF"/>
    <property type="match status" value="1"/>
</dbReference>
<dbReference type="InterPro" id="IPR029787">
    <property type="entry name" value="Nucleotide_cyclase"/>
</dbReference>
<feature type="transmembrane region" description="Helical" evidence="1">
    <location>
        <begin position="12"/>
        <end position="35"/>
    </location>
</feature>
<proteinExistence type="predicted"/>
<dbReference type="SUPFAM" id="SSF141868">
    <property type="entry name" value="EAL domain-like"/>
    <property type="match status" value="1"/>
</dbReference>
<dbReference type="InterPro" id="IPR001633">
    <property type="entry name" value="EAL_dom"/>
</dbReference>
<reference evidence="5" key="1">
    <citation type="journal article" date="2019" name="Int. J. Syst. Evol. Microbiol.">
        <title>The Global Catalogue of Microorganisms (GCM) 10K type strain sequencing project: providing services to taxonomists for standard genome sequencing and annotation.</title>
        <authorList>
            <consortium name="The Broad Institute Genomics Platform"/>
            <consortium name="The Broad Institute Genome Sequencing Center for Infectious Disease"/>
            <person name="Wu L."/>
            <person name="Ma J."/>
        </authorList>
    </citation>
    <scope>NUCLEOTIDE SEQUENCE [LARGE SCALE GENOMIC DNA]</scope>
    <source>
        <strain evidence="5">KACC 12633</strain>
    </source>
</reference>
<keyword evidence="1" id="KW-1133">Transmembrane helix</keyword>
<dbReference type="PROSITE" id="PS50883">
    <property type="entry name" value="EAL"/>
    <property type="match status" value="1"/>
</dbReference>
<evidence type="ECO:0000256" key="1">
    <source>
        <dbReference type="SAM" id="Phobius"/>
    </source>
</evidence>
<evidence type="ECO:0000259" key="2">
    <source>
        <dbReference type="PROSITE" id="PS50883"/>
    </source>
</evidence>
<dbReference type="Proteomes" id="UP001596150">
    <property type="component" value="Unassembled WGS sequence"/>
</dbReference>
<dbReference type="Gene3D" id="3.30.70.270">
    <property type="match status" value="1"/>
</dbReference>